<keyword evidence="6 8" id="KW-0472">Membrane</keyword>
<organism evidence="12 13">
    <name type="scientific">Flaviaesturariibacter amylovorans</name>
    <dbReference type="NCBI Taxonomy" id="1084520"/>
    <lineage>
        <taxon>Bacteria</taxon>
        <taxon>Pseudomonadati</taxon>
        <taxon>Bacteroidota</taxon>
        <taxon>Chitinophagia</taxon>
        <taxon>Chitinophagales</taxon>
        <taxon>Chitinophagaceae</taxon>
        <taxon>Flaviaestuariibacter</taxon>
    </lineage>
</organism>
<keyword evidence="5 9" id="KW-0798">TonB box</keyword>
<keyword evidence="2 8" id="KW-0813">Transport</keyword>
<evidence type="ECO:0000256" key="6">
    <source>
        <dbReference type="ARBA" id="ARBA00023136"/>
    </source>
</evidence>
<evidence type="ECO:0000313" key="12">
    <source>
        <dbReference type="EMBL" id="GAA4343676.1"/>
    </source>
</evidence>
<reference evidence="13" key="1">
    <citation type="journal article" date="2019" name="Int. J. Syst. Evol. Microbiol.">
        <title>The Global Catalogue of Microorganisms (GCM) 10K type strain sequencing project: providing services to taxonomists for standard genome sequencing and annotation.</title>
        <authorList>
            <consortium name="The Broad Institute Genomics Platform"/>
            <consortium name="The Broad Institute Genome Sequencing Center for Infectious Disease"/>
            <person name="Wu L."/>
            <person name="Ma J."/>
        </authorList>
    </citation>
    <scope>NUCLEOTIDE SEQUENCE [LARGE SCALE GENOMIC DNA]</scope>
    <source>
        <strain evidence="13">JCM 17919</strain>
    </source>
</reference>
<feature type="domain" description="TonB-dependent receptor-like beta-barrel" evidence="10">
    <location>
        <begin position="364"/>
        <end position="826"/>
    </location>
</feature>
<keyword evidence="7 8" id="KW-0998">Cell outer membrane</keyword>
<evidence type="ECO:0000256" key="2">
    <source>
        <dbReference type="ARBA" id="ARBA00022448"/>
    </source>
</evidence>
<dbReference type="Proteomes" id="UP001501725">
    <property type="component" value="Unassembled WGS sequence"/>
</dbReference>
<dbReference type="PANTHER" id="PTHR47234">
    <property type="match status" value="1"/>
</dbReference>
<dbReference type="Pfam" id="PF13620">
    <property type="entry name" value="CarboxypepD_reg"/>
    <property type="match status" value="1"/>
</dbReference>
<dbReference type="Gene3D" id="2.60.40.1120">
    <property type="entry name" value="Carboxypeptidase-like, regulatory domain"/>
    <property type="match status" value="1"/>
</dbReference>
<dbReference type="Pfam" id="PF00593">
    <property type="entry name" value="TonB_dep_Rec_b-barrel"/>
    <property type="match status" value="1"/>
</dbReference>
<evidence type="ECO:0000313" key="13">
    <source>
        <dbReference type="Proteomes" id="UP001501725"/>
    </source>
</evidence>
<dbReference type="Gene3D" id="2.170.130.10">
    <property type="entry name" value="TonB-dependent receptor, plug domain"/>
    <property type="match status" value="1"/>
</dbReference>
<feature type="domain" description="TonB-dependent receptor plug" evidence="11">
    <location>
        <begin position="113"/>
        <end position="234"/>
    </location>
</feature>
<sequence>MLGAFLLLHAAAQGQELSGTVRNAQGPLPGATVSYQGNGPARTVLSDSAGRYTILAAPGTGRLRVSYSGLEAHSQPVTLKAGSRSVVNVNLEPSGALLNDVVVVGSRTGARSLSNTPLPVDILSGRELQATGQTTFDKALQYKVPSFNTIQSPVSDATSLLDPYEIRNLGPSRTLVLINGKRKNASSLVYTWPSMGRGETGADLSAIPIDAVQRIEILRDGASAQYGSDAIAGVVNVILKDRADEGYFTLRGGVTSRGDGSFFGIAANNGSRLGKKGFINYTLDLEKTNVAARPGTVDAEGEALDFSAPIAEVRAFLDRHPDALNLNGTPETAAARFLVNGGAELAEGQELYFNAAYVYKKVSSFANYRAPYWRTTDYGLLTPAGQPYNGYLPGFGGDLNDYNATLGFRSERGRWNTDISITTGGNSQQYWVNSVNHSLGRNSPVHFRNGGFGFNHLVGNLNITRSFNDRFRLAFGTEFRSENFSIIAGDTASYSGSGSDCFPGISADNALQVNRFNFGGYVDASYDITPRLVVDAALRLESYSDFGDAFVWKGSARYKVLDNRLVARASASTGFRAPSLHQIYVQKTQYSFVAGQGVVVDGLVNNVSRQAKLLGIPSLGAEKSMNFTAGLTARPTPRLSITLDYYDITVRDRIVLSNSIKPSGDPQAVLDQILEQNNISTLYFFANAFDSRTSGIDLVASYRALPLAGGRLALNAAGNYTFRNERSGAVNNPAVIESAGQSVVNGTQEALMLTSRPKYKAVLGGEWERGRFAVTLNNTLFGPATFRNEGLDENLEVRFRTKVVTDLGVQYKTKGNVTFSANVSNVLNVLPEWELHARNGAGAAVLKDPALVKRNVNLITFNGRYAQMTYYAGHFSQLGTIFNLQVRVGL</sequence>
<keyword evidence="3 8" id="KW-1134">Transmembrane beta strand</keyword>
<dbReference type="InterPro" id="IPR012910">
    <property type="entry name" value="Plug_dom"/>
</dbReference>
<dbReference type="Gene3D" id="2.40.170.20">
    <property type="entry name" value="TonB-dependent receptor, beta-barrel domain"/>
    <property type="match status" value="1"/>
</dbReference>
<dbReference type="PANTHER" id="PTHR47234:SF3">
    <property type="entry name" value="SECRETIN_TONB SHORT N-TERMINAL DOMAIN-CONTAINING PROTEIN"/>
    <property type="match status" value="1"/>
</dbReference>
<gene>
    <name evidence="12" type="ORF">GCM10023184_44110</name>
</gene>
<keyword evidence="13" id="KW-1185">Reference proteome</keyword>
<dbReference type="InterPro" id="IPR000531">
    <property type="entry name" value="Beta-barrel_TonB"/>
</dbReference>
<dbReference type="Pfam" id="PF07715">
    <property type="entry name" value="Plug"/>
    <property type="match status" value="1"/>
</dbReference>
<evidence type="ECO:0000256" key="7">
    <source>
        <dbReference type="ARBA" id="ARBA00023237"/>
    </source>
</evidence>
<dbReference type="InterPro" id="IPR037066">
    <property type="entry name" value="Plug_dom_sf"/>
</dbReference>
<evidence type="ECO:0000256" key="9">
    <source>
        <dbReference type="RuleBase" id="RU003357"/>
    </source>
</evidence>
<comment type="caution">
    <text evidence="12">The sequence shown here is derived from an EMBL/GenBank/DDBJ whole genome shotgun (WGS) entry which is preliminary data.</text>
</comment>
<dbReference type="InterPro" id="IPR008969">
    <property type="entry name" value="CarboxyPept-like_regulatory"/>
</dbReference>
<dbReference type="InterPro" id="IPR036942">
    <property type="entry name" value="Beta-barrel_TonB_sf"/>
</dbReference>
<keyword evidence="4 8" id="KW-0812">Transmembrane</keyword>
<evidence type="ECO:0000259" key="11">
    <source>
        <dbReference type="Pfam" id="PF07715"/>
    </source>
</evidence>
<dbReference type="SUPFAM" id="SSF49464">
    <property type="entry name" value="Carboxypeptidase regulatory domain-like"/>
    <property type="match status" value="1"/>
</dbReference>
<proteinExistence type="inferred from homology"/>
<comment type="similarity">
    <text evidence="8 9">Belongs to the TonB-dependent receptor family.</text>
</comment>
<evidence type="ECO:0000256" key="4">
    <source>
        <dbReference type="ARBA" id="ARBA00022692"/>
    </source>
</evidence>
<evidence type="ECO:0000256" key="3">
    <source>
        <dbReference type="ARBA" id="ARBA00022452"/>
    </source>
</evidence>
<name>A0ABP8HSF2_9BACT</name>
<evidence type="ECO:0000256" key="8">
    <source>
        <dbReference type="PROSITE-ProRule" id="PRU01360"/>
    </source>
</evidence>
<keyword evidence="12" id="KW-0675">Receptor</keyword>
<dbReference type="SUPFAM" id="SSF56935">
    <property type="entry name" value="Porins"/>
    <property type="match status" value="1"/>
</dbReference>
<evidence type="ECO:0000259" key="10">
    <source>
        <dbReference type="Pfam" id="PF00593"/>
    </source>
</evidence>
<accession>A0ABP8HSF2</accession>
<evidence type="ECO:0000256" key="5">
    <source>
        <dbReference type="ARBA" id="ARBA00023077"/>
    </source>
</evidence>
<evidence type="ECO:0000256" key="1">
    <source>
        <dbReference type="ARBA" id="ARBA00004571"/>
    </source>
</evidence>
<dbReference type="EMBL" id="BAABGY010000018">
    <property type="protein sequence ID" value="GAA4343676.1"/>
    <property type="molecule type" value="Genomic_DNA"/>
</dbReference>
<comment type="subcellular location">
    <subcellularLocation>
        <location evidence="1 8">Cell outer membrane</location>
        <topology evidence="1 8">Multi-pass membrane protein</topology>
    </subcellularLocation>
</comment>
<dbReference type="InterPro" id="IPR039426">
    <property type="entry name" value="TonB-dep_rcpt-like"/>
</dbReference>
<protein>
    <submittedName>
        <fullName evidence="12">TonB-dependent receptor</fullName>
    </submittedName>
</protein>
<dbReference type="PROSITE" id="PS52016">
    <property type="entry name" value="TONB_DEPENDENT_REC_3"/>
    <property type="match status" value="1"/>
</dbReference>